<evidence type="ECO:0000259" key="9">
    <source>
        <dbReference type="Pfam" id="PF01850"/>
    </source>
</evidence>
<dbReference type="PANTHER" id="PTHR33653">
    <property type="entry name" value="RIBONUCLEASE VAPC2"/>
    <property type="match status" value="1"/>
</dbReference>
<evidence type="ECO:0000256" key="8">
    <source>
        <dbReference type="HAMAP-Rule" id="MF_00265"/>
    </source>
</evidence>
<keyword evidence="11" id="KW-1185">Reference proteome</keyword>
<dbReference type="InterPro" id="IPR029060">
    <property type="entry name" value="PIN-like_dom_sf"/>
</dbReference>
<dbReference type="Proteomes" id="UP000545507">
    <property type="component" value="Unassembled WGS sequence"/>
</dbReference>
<dbReference type="GO" id="GO:0000287">
    <property type="term" value="F:magnesium ion binding"/>
    <property type="evidence" value="ECO:0007669"/>
    <property type="project" value="UniProtKB-UniRule"/>
</dbReference>
<evidence type="ECO:0000256" key="1">
    <source>
        <dbReference type="ARBA" id="ARBA00001946"/>
    </source>
</evidence>
<reference evidence="10 11" key="1">
    <citation type="submission" date="2019-09" db="EMBL/GenBank/DDBJ databases">
        <title>Hydrogenophaga aromatica sp. nov., isolated from a para-xylene-degrading enrichment culture.</title>
        <authorList>
            <person name="Tancsics A."/>
            <person name="Banerjee S."/>
        </authorList>
    </citation>
    <scope>NUCLEOTIDE SEQUENCE [LARGE SCALE GENOMIC DNA]</scope>
    <source>
        <strain evidence="10 11">D2P1</strain>
    </source>
</reference>
<comment type="similarity">
    <text evidence="7 8">Belongs to the PINc/VapC protein family.</text>
</comment>
<dbReference type="AlphaFoldDB" id="A0A7Y8GYM9"/>
<evidence type="ECO:0000256" key="4">
    <source>
        <dbReference type="ARBA" id="ARBA00022723"/>
    </source>
</evidence>
<feature type="binding site" evidence="8">
    <location>
        <position position="116"/>
    </location>
    <ligand>
        <name>Mg(2+)</name>
        <dbReference type="ChEBI" id="CHEBI:18420"/>
    </ligand>
</feature>
<evidence type="ECO:0000313" key="11">
    <source>
        <dbReference type="Proteomes" id="UP000545507"/>
    </source>
</evidence>
<dbReference type="PANTHER" id="PTHR33653:SF1">
    <property type="entry name" value="RIBONUCLEASE VAPC2"/>
    <property type="match status" value="1"/>
</dbReference>
<dbReference type="GO" id="GO:0004540">
    <property type="term" value="F:RNA nuclease activity"/>
    <property type="evidence" value="ECO:0007669"/>
    <property type="project" value="InterPro"/>
</dbReference>
<keyword evidence="3 8" id="KW-0540">Nuclease</keyword>
<comment type="function">
    <text evidence="8">Toxic component of a toxin-antitoxin (TA) system. An RNase.</text>
</comment>
<keyword evidence="2 8" id="KW-1277">Toxin-antitoxin system</keyword>
<dbReference type="InterPro" id="IPR022907">
    <property type="entry name" value="VapC_family"/>
</dbReference>
<comment type="cofactor">
    <cofactor evidence="1 8">
        <name>Mg(2+)</name>
        <dbReference type="ChEBI" id="CHEBI:18420"/>
    </cofactor>
</comment>
<evidence type="ECO:0000256" key="7">
    <source>
        <dbReference type="ARBA" id="ARBA00038093"/>
    </source>
</evidence>
<name>A0A7Y8GYM9_9BURK</name>
<dbReference type="Pfam" id="PF01850">
    <property type="entry name" value="PIN"/>
    <property type="match status" value="1"/>
</dbReference>
<comment type="caution">
    <text evidence="10">The sequence shown here is derived from an EMBL/GenBank/DDBJ whole genome shotgun (WGS) entry which is preliminary data.</text>
</comment>
<dbReference type="GO" id="GO:0090729">
    <property type="term" value="F:toxin activity"/>
    <property type="evidence" value="ECO:0007669"/>
    <property type="project" value="UniProtKB-KW"/>
</dbReference>
<evidence type="ECO:0000256" key="5">
    <source>
        <dbReference type="ARBA" id="ARBA00022801"/>
    </source>
</evidence>
<keyword evidence="6 8" id="KW-0460">Magnesium</keyword>
<dbReference type="GO" id="GO:0016787">
    <property type="term" value="F:hydrolase activity"/>
    <property type="evidence" value="ECO:0007669"/>
    <property type="project" value="UniProtKB-KW"/>
</dbReference>
<proteinExistence type="inferred from homology"/>
<organism evidence="10 11">
    <name type="scientific">Hydrogenophaga aromaticivorans</name>
    <dbReference type="NCBI Taxonomy" id="2610898"/>
    <lineage>
        <taxon>Bacteria</taxon>
        <taxon>Pseudomonadati</taxon>
        <taxon>Pseudomonadota</taxon>
        <taxon>Betaproteobacteria</taxon>
        <taxon>Burkholderiales</taxon>
        <taxon>Comamonadaceae</taxon>
        <taxon>Hydrogenophaga</taxon>
    </lineage>
</organism>
<evidence type="ECO:0000256" key="3">
    <source>
        <dbReference type="ARBA" id="ARBA00022722"/>
    </source>
</evidence>
<feature type="domain" description="PIN" evidence="9">
    <location>
        <begin position="22"/>
        <end position="141"/>
    </location>
</feature>
<dbReference type="EMBL" id="VYGV01000012">
    <property type="protein sequence ID" value="NWF46412.1"/>
    <property type="molecule type" value="Genomic_DNA"/>
</dbReference>
<dbReference type="RefSeq" id="WP_177136298.1">
    <property type="nucleotide sequence ID" value="NZ_VYGV01000012.1"/>
</dbReference>
<feature type="binding site" evidence="8">
    <location>
        <position position="25"/>
    </location>
    <ligand>
        <name>Mg(2+)</name>
        <dbReference type="ChEBI" id="CHEBI:18420"/>
    </ligand>
</feature>
<evidence type="ECO:0000256" key="2">
    <source>
        <dbReference type="ARBA" id="ARBA00022649"/>
    </source>
</evidence>
<dbReference type="InterPro" id="IPR050556">
    <property type="entry name" value="Type_II_TA_system_RNase"/>
</dbReference>
<evidence type="ECO:0000256" key="6">
    <source>
        <dbReference type="ARBA" id="ARBA00022842"/>
    </source>
</evidence>
<keyword evidence="4 8" id="KW-0479">Metal-binding</keyword>
<dbReference type="Gene3D" id="3.40.50.1010">
    <property type="entry name" value="5'-nuclease"/>
    <property type="match status" value="1"/>
</dbReference>
<keyword evidence="5 8" id="KW-0378">Hydrolase</keyword>
<evidence type="ECO:0000313" key="10">
    <source>
        <dbReference type="EMBL" id="NWF46412.1"/>
    </source>
</evidence>
<dbReference type="HAMAP" id="MF_00265">
    <property type="entry name" value="VapC_Nob1"/>
    <property type="match status" value="1"/>
</dbReference>
<gene>
    <name evidence="8" type="primary">vapC</name>
    <name evidence="10" type="ORF">F3K02_14305</name>
</gene>
<keyword evidence="8" id="KW-0800">Toxin</keyword>
<dbReference type="SUPFAM" id="SSF88723">
    <property type="entry name" value="PIN domain-like"/>
    <property type="match status" value="1"/>
</dbReference>
<dbReference type="InterPro" id="IPR002716">
    <property type="entry name" value="PIN_dom"/>
</dbReference>
<protein>
    <recommendedName>
        <fullName evidence="8">Ribonuclease VapC</fullName>
        <shortName evidence="8">RNase VapC</shortName>
        <ecNumber evidence="8">3.1.-.-</ecNumber>
    </recommendedName>
    <alternativeName>
        <fullName evidence="8">Toxin VapC</fullName>
    </alternativeName>
</protein>
<sequence length="150" mass="15858">MPRKKTTAIATTWGGLPAGSRVFVDTSPFIYVLESHLQFAELFVGLFEAAENGTLSIVLSTVTLAEVLTGPHKAGQTALAKRYEKALCQFEVVPVSVPIAALAAQLRAQHRLKLPDALQLATALEAGASAFVTHDRDFSGVTALPVLTGS</sequence>
<dbReference type="EC" id="3.1.-.-" evidence="8"/>
<accession>A0A7Y8GYM9</accession>